<feature type="binding site" evidence="11">
    <location>
        <position position="482"/>
    </location>
    <ligand>
        <name>Zn(2+)</name>
        <dbReference type="ChEBI" id="CHEBI:29105"/>
        <label>1</label>
    </ligand>
</feature>
<dbReference type="GO" id="GO:0005524">
    <property type="term" value="F:ATP binding"/>
    <property type="evidence" value="ECO:0007669"/>
    <property type="project" value="UniProtKB-UniRule"/>
</dbReference>
<dbReference type="Proteomes" id="UP000095200">
    <property type="component" value="Unassembled WGS sequence"/>
</dbReference>
<feature type="binding site" evidence="11">
    <location>
        <position position="509"/>
    </location>
    <ligand>
        <name>Zn(2+)</name>
        <dbReference type="ChEBI" id="CHEBI:29105"/>
        <label>2</label>
    </ligand>
</feature>
<dbReference type="Pfam" id="PF18074">
    <property type="entry name" value="PriA_C"/>
    <property type="match status" value="1"/>
</dbReference>
<comment type="catalytic activity">
    <reaction evidence="11">
        <text>ATP + H2O = ADP + phosphate + H(+)</text>
        <dbReference type="Rhea" id="RHEA:13065"/>
        <dbReference type="ChEBI" id="CHEBI:15377"/>
        <dbReference type="ChEBI" id="CHEBI:15378"/>
        <dbReference type="ChEBI" id="CHEBI:30616"/>
        <dbReference type="ChEBI" id="CHEBI:43474"/>
        <dbReference type="ChEBI" id="CHEBI:456216"/>
        <dbReference type="EC" id="5.6.2.4"/>
    </reaction>
</comment>
<evidence type="ECO:0000256" key="9">
    <source>
        <dbReference type="ARBA" id="ARBA00023125"/>
    </source>
</evidence>
<reference evidence="15" key="1">
    <citation type="submission" date="2016-06" db="EMBL/GenBank/DDBJ databases">
        <title>Draft genome sequence of Desulfoplanes formicivorans strain Pf12B.</title>
        <authorList>
            <person name="Watanabe M."/>
            <person name="Kojima H."/>
            <person name="Fukui M."/>
        </authorList>
    </citation>
    <scope>NUCLEOTIDE SEQUENCE [LARGE SCALE GENOMIC DNA]</scope>
    <source>
        <strain evidence="15">Pf12B</strain>
    </source>
</reference>
<dbReference type="InterPro" id="IPR014001">
    <property type="entry name" value="Helicase_ATP-bd"/>
</dbReference>
<dbReference type="Gene3D" id="3.40.1440.60">
    <property type="entry name" value="PriA, 3(prime) DNA-binding domain"/>
    <property type="match status" value="1"/>
</dbReference>
<accession>A0A194AEU6</accession>
<comment type="subunit">
    <text evidence="11">Component of the replication restart primosome.</text>
</comment>
<comment type="catalytic activity">
    <reaction evidence="11">
        <text>Couples ATP hydrolysis with the unwinding of duplex DNA by translocating in the 3'-5' direction.</text>
        <dbReference type="EC" id="5.6.2.4"/>
    </reaction>
</comment>
<feature type="binding site" evidence="11">
    <location>
        <position position="494"/>
    </location>
    <ligand>
        <name>Zn(2+)</name>
        <dbReference type="ChEBI" id="CHEBI:29105"/>
        <label>2</label>
    </ligand>
</feature>
<organism evidence="14 15">
    <name type="scientific">Desulfoplanes formicivorans</name>
    <dbReference type="NCBI Taxonomy" id="1592317"/>
    <lineage>
        <taxon>Bacteria</taxon>
        <taxon>Pseudomonadati</taxon>
        <taxon>Thermodesulfobacteriota</taxon>
        <taxon>Desulfovibrionia</taxon>
        <taxon>Desulfovibrionales</taxon>
        <taxon>Desulfoplanaceae</taxon>
        <taxon>Desulfoplanes</taxon>
    </lineage>
</organism>
<keyword evidence="9 11" id="KW-0238">DNA-binding</keyword>
<dbReference type="GO" id="GO:0003677">
    <property type="term" value="F:DNA binding"/>
    <property type="evidence" value="ECO:0007669"/>
    <property type="project" value="UniProtKB-UniRule"/>
</dbReference>
<evidence type="ECO:0000256" key="7">
    <source>
        <dbReference type="ARBA" id="ARBA00022833"/>
    </source>
</evidence>
<dbReference type="GO" id="GO:0006310">
    <property type="term" value="P:DNA recombination"/>
    <property type="evidence" value="ECO:0007669"/>
    <property type="project" value="InterPro"/>
</dbReference>
<dbReference type="STRING" id="1592317.DPF_0412"/>
<feature type="binding site" evidence="11">
    <location>
        <position position="491"/>
    </location>
    <ligand>
        <name>Zn(2+)</name>
        <dbReference type="ChEBI" id="CHEBI:29105"/>
        <label>2</label>
    </ligand>
</feature>
<dbReference type="EMBL" id="BDFE01000006">
    <property type="protein sequence ID" value="GAU07715.1"/>
    <property type="molecule type" value="Genomic_DNA"/>
</dbReference>
<keyword evidence="10 11" id="KW-0413">Isomerase</keyword>
<keyword evidence="6 11" id="KW-0347">Helicase</keyword>
<comment type="function">
    <text evidence="11">Initiates the restart of stalled replication forks, which reloads the replicative helicase on sites other than the origin of replication. Recognizes and binds to abandoned replication forks and remodels them to uncover a helicase loading site. Promotes assembly of the primosome at these replication forks.</text>
</comment>
<dbReference type="CDD" id="cd18804">
    <property type="entry name" value="SF2_C_priA"/>
    <property type="match status" value="1"/>
</dbReference>
<dbReference type="PANTHER" id="PTHR30580">
    <property type="entry name" value="PRIMOSOMAL PROTEIN N"/>
    <property type="match status" value="1"/>
</dbReference>
<keyword evidence="5 11" id="KW-0378">Hydrolase</keyword>
<dbReference type="PROSITE" id="PS51192">
    <property type="entry name" value="HELICASE_ATP_BIND_1"/>
    <property type="match status" value="1"/>
</dbReference>
<comment type="cofactor">
    <cofactor evidence="11">
        <name>Zn(2+)</name>
        <dbReference type="ChEBI" id="CHEBI:29105"/>
    </cofactor>
    <text evidence="11">Binds 2 zinc ions per subunit.</text>
</comment>
<feature type="binding site" evidence="11">
    <location>
        <position position="512"/>
    </location>
    <ligand>
        <name>Zn(2+)</name>
        <dbReference type="ChEBI" id="CHEBI:29105"/>
        <label>2</label>
    </ligand>
</feature>
<dbReference type="InterPro" id="IPR041236">
    <property type="entry name" value="PriA_C"/>
</dbReference>
<dbReference type="InterPro" id="IPR001650">
    <property type="entry name" value="Helicase_C-like"/>
</dbReference>
<comment type="similarity">
    <text evidence="11">Belongs to the helicase family. PriA subfamily.</text>
</comment>
<dbReference type="InterPro" id="IPR027417">
    <property type="entry name" value="P-loop_NTPase"/>
</dbReference>
<comment type="caution">
    <text evidence="14">The sequence shown here is derived from an EMBL/GenBank/DDBJ whole genome shotgun (WGS) entry which is preliminary data.</text>
</comment>
<dbReference type="GO" id="GO:0006269">
    <property type="term" value="P:DNA replication, synthesis of primer"/>
    <property type="evidence" value="ECO:0007669"/>
    <property type="project" value="UniProtKB-KW"/>
</dbReference>
<dbReference type="GO" id="GO:0016887">
    <property type="term" value="F:ATP hydrolysis activity"/>
    <property type="evidence" value="ECO:0007669"/>
    <property type="project" value="RHEA"/>
</dbReference>
<dbReference type="AlphaFoldDB" id="A0A194AEU6"/>
<keyword evidence="7 11" id="KW-0862">Zinc</keyword>
<dbReference type="PROSITE" id="PS51194">
    <property type="entry name" value="HELICASE_CTER"/>
    <property type="match status" value="1"/>
</dbReference>
<dbReference type="GO" id="GO:0006302">
    <property type="term" value="P:double-strand break repair"/>
    <property type="evidence" value="ECO:0007669"/>
    <property type="project" value="InterPro"/>
</dbReference>
<dbReference type="GO" id="GO:0006270">
    <property type="term" value="P:DNA replication initiation"/>
    <property type="evidence" value="ECO:0007669"/>
    <property type="project" value="TreeGrafter"/>
</dbReference>
<feature type="binding site" evidence="11">
    <location>
        <position position="485"/>
    </location>
    <ligand>
        <name>Zn(2+)</name>
        <dbReference type="ChEBI" id="CHEBI:29105"/>
        <label>1</label>
    </ligand>
</feature>
<gene>
    <name evidence="11" type="primary">priA</name>
    <name evidence="14" type="ORF">DPF_0412</name>
</gene>
<dbReference type="OrthoDB" id="9759544at2"/>
<sequence>MKSACWDVAIISAPFATLTYELPDCFPTSFWHAGLVVVVPMGKGYRIGVLLGPSRVEPSGFRVRTVLWPACSRDCLDEKYMALLQDLALRQSQLPGRVLANVLPRFLKDAKPVFLDRHAGTQLTISALAHLDASARKGLADKWLAGTMIRKYAAPRAEKYCYVVQDPPWPIRPNAMRQWDILHYLWENRGASWSQVRKHVPGVSTKILESLAAKGLVGVRSAPYEPEPPPPRACTDAFPLSSEQQQGLETLTRLLHKPAPATCLVHGVTGSGKTRVYLELARVCLERGQRVLLLAPEVAIALQLFAEAKGFFPDGEVLLYHGYQAAQTREATFARMAEDAAPLLVVGTRSALFLPGPDPGLIILDEEHDGSFKQDERLVYHAKEVGYYRVQRSNGLLVLGSATPDMKTFYAAREEDIGVVSMTSRIGRTTLPEIRLVDLKAFPAHAGPFAAPCLEELNKALAAGDQIIIMHNRRGYAPVLYCEDCGEPAQCSHCKISLTYHKDVNRMVCHYCGFTRPFPMICDHCGGSIFQPVGAGTEKLEEFLIKSLPQGTGIARLDRDSSRRQGQMEQILEAFAKGQQQVLVGTQMLSKGHHFPGVTLVVVVDGDLGLNLPDYRATERTFQLLVQVAGRAGRGEKPGKVLIQTRNPEHHCWGFIKNNDYTGFFDQEIQLRKRFGYPPFVKLGLLRVSYPLEWKEGSDRLQEVSEVIRNQASRLGLRVLGPAPAPLQVLRGRLRFQCLIKAANWPAIRQLFAAVDHHFGRDRHLRFTYDLDPLNML</sequence>
<dbReference type="EC" id="5.6.2.4" evidence="11"/>
<keyword evidence="2 11" id="KW-0235">DNA replication</keyword>
<evidence type="ECO:0000256" key="5">
    <source>
        <dbReference type="ARBA" id="ARBA00022801"/>
    </source>
</evidence>
<evidence type="ECO:0000256" key="4">
    <source>
        <dbReference type="ARBA" id="ARBA00022741"/>
    </source>
</evidence>
<dbReference type="SUPFAM" id="SSF52540">
    <property type="entry name" value="P-loop containing nucleoside triphosphate hydrolases"/>
    <property type="match status" value="1"/>
</dbReference>
<dbReference type="NCBIfam" id="TIGR00595">
    <property type="entry name" value="priA"/>
    <property type="match status" value="1"/>
</dbReference>
<dbReference type="GO" id="GO:1990077">
    <property type="term" value="C:primosome complex"/>
    <property type="evidence" value="ECO:0007669"/>
    <property type="project" value="UniProtKB-UniRule"/>
</dbReference>
<protein>
    <recommendedName>
        <fullName evidence="11">Replication restart protein PriA</fullName>
    </recommendedName>
    <alternativeName>
        <fullName evidence="11">ATP-dependent DNA helicase PriA</fullName>
        <ecNumber evidence="11">5.6.2.4</ecNumber>
    </alternativeName>
    <alternativeName>
        <fullName evidence="11">DNA 3'-5' helicase PriA</fullName>
    </alternativeName>
</protein>
<evidence type="ECO:0000256" key="11">
    <source>
        <dbReference type="HAMAP-Rule" id="MF_00983"/>
    </source>
</evidence>
<keyword evidence="8 11" id="KW-0067">ATP-binding</keyword>
<dbReference type="InterPro" id="IPR005259">
    <property type="entry name" value="PriA"/>
</dbReference>
<evidence type="ECO:0000256" key="10">
    <source>
        <dbReference type="ARBA" id="ARBA00023235"/>
    </source>
</evidence>
<proteinExistence type="inferred from homology"/>
<dbReference type="PANTHER" id="PTHR30580:SF0">
    <property type="entry name" value="PRIMOSOMAL PROTEIN N"/>
    <property type="match status" value="1"/>
</dbReference>
<evidence type="ECO:0000256" key="6">
    <source>
        <dbReference type="ARBA" id="ARBA00022806"/>
    </source>
</evidence>
<dbReference type="GO" id="GO:0043138">
    <property type="term" value="F:3'-5' DNA helicase activity"/>
    <property type="evidence" value="ECO:0007669"/>
    <property type="project" value="UniProtKB-EC"/>
</dbReference>
<keyword evidence="3 11" id="KW-0479">Metal-binding</keyword>
<evidence type="ECO:0000256" key="2">
    <source>
        <dbReference type="ARBA" id="ARBA00022705"/>
    </source>
</evidence>
<dbReference type="HAMAP" id="MF_00983">
    <property type="entry name" value="PriA"/>
    <property type="match status" value="1"/>
</dbReference>
<evidence type="ECO:0000313" key="14">
    <source>
        <dbReference type="EMBL" id="GAU07715.1"/>
    </source>
</evidence>
<feature type="domain" description="Helicase ATP-binding" evidence="12">
    <location>
        <begin position="254"/>
        <end position="422"/>
    </location>
</feature>
<evidence type="ECO:0000256" key="8">
    <source>
        <dbReference type="ARBA" id="ARBA00022840"/>
    </source>
</evidence>
<dbReference type="Gene3D" id="3.40.50.300">
    <property type="entry name" value="P-loop containing nucleotide triphosphate hydrolases"/>
    <property type="match status" value="2"/>
</dbReference>
<dbReference type="Pfam" id="PF18319">
    <property type="entry name" value="Zn_ribbon_PriA"/>
    <property type="match status" value="1"/>
</dbReference>
<evidence type="ECO:0000313" key="15">
    <source>
        <dbReference type="Proteomes" id="UP000095200"/>
    </source>
</evidence>
<keyword evidence="15" id="KW-1185">Reference proteome</keyword>
<evidence type="ECO:0000256" key="1">
    <source>
        <dbReference type="ARBA" id="ARBA00022515"/>
    </source>
</evidence>
<dbReference type="InterPro" id="IPR011545">
    <property type="entry name" value="DEAD/DEAH_box_helicase_dom"/>
</dbReference>
<dbReference type="InterPro" id="IPR040498">
    <property type="entry name" value="PriA_CRR"/>
</dbReference>
<keyword evidence="4 11" id="KW-0547">Nucleotide-binding</keyword>
<evidence type="ECO:0000259" key="13">
    <source>
        <dbReference type="PROSITE" id="PS51194"/>
    </source>
</evidence>
<dbReference type="Pfam" id="PF00271">
    <property type="entry name" value="Helicase_C"/>
    <property type="match status" value="1"/>
</dbReference>
<evidence type="ECO:0000256" key="3">
    <source>
        <dbReference type="ARBA" id="ARBA00022723"/>
    </source>
</evidence>
<dbReference type="RefSeq" id="WP_069857229.1">
    <property type="nucleotide sequence ID" value="NZ_BDFE01000006.1"/>
</dbReference>
<feature type="binding site" evidence="11">
    <location>
        <position position="525"/>
    </location>
    <ligand>
        <name>Zn(2+)</name>
        <dbReference type="ChEBI" id="CHEBI:29105"/>
        <label>1</label>
    </ligand>
</feature>
<evidence type="ECO:0000259" key="12">
    <source>
        <dbReference type="PROSITE" id="PS51192"/>
    </source>
</evidence>
<dbReference type="GO" id="GO:0008270">
    <property type="term" value="F:zinc ion binding"/>
    <property type="evidence" value="ECO:0007669"/>
    <property type="project" value="UniProtKB-UniRule"/>
</dbReference>
<feature type="domain" description="Helicase C-terminal" evidence="13">
    <location>
        <begin position="517"/>
        <end position="689"/>
    </location>
</feature>
<dbReference type="SMART" id="SM00490">
    <property type="entry name" value="HELICc"/>
    <property type="match status" value="1"/>
</dbReference>
<name>A0A194AEU6_9BACT</name>
<feature type="binding site" evidence="11">
    <location>
        <position position="522"/>
    </location>
    <ligand>
        <name>Zn(2+)</name>
        <dbReference type="ChEBI" id="CHEBI:29105"/>
        <label>1</label>
    </ligand>
</feature>
<dbReference type="InterPro" id="IPR042115">
    <property type="entry name" value="PriA_3primeBD_sf"/>
</dbReference>
<dbReference type="SMART" id="SM00487">
    <property type="entry name" value="DEXDc"/>
    <property type="match status" value="1"/>
</dbReference>
<keyword evidence="1 11" id="KW-0639">Primosome</keyword>
<dbReference type="Pfam" id="PF00270">
    <property type="entry name" value="DEAD"/>
    <property type="match status" value="1"/>
</dbReference>